<dbReference type="Proteomes" id="UP000068832">
    <property type="component" value="Chromosome"/>
</dbReference>
<dbReference type="Proteomes" id="UP000056255">
    <property type="component" value="Chromosome"/>
</dbReference>
<evidence type="ECO:0000313" key="5">
    <source>
        <dbReference type="EMBL" id="AKV78042.1"/>
    </source>
</evidence>
<evidence type="ECO:0000313" key="4">
    <source>
        <dbReference type="EMBL" id="AKV75794.1"/>
    </source>
</evidence>
<evidence type="ECO:0000259" key="1">
    <source>
        <dbReference type="Pfam" id="PF01656"/>
    </source>
</evidence>
<dbReference type="Proteomes" id="UP000029084">
    <property type="component" value="Chromosome"/>
</dbReference>
<evidence type="ECO:0000313" key="7">
    <source>
        <dbReference type="EMBL" id="AKV82533.1"/>
    </source>
</evidence>
<reference evidence="7 9" key="3">
    <citation type="submission" date="2015-07" db="EMBL/GenBank/DDBJ databases">
        <title>Physiological, transcriptional responses and genome re-sequencing of acid resistant extremely thermoacidophilic Metallosphaera sedula SARC-M1.</title>
        <authorList>
            <person name="Ai C."/>
            <person name="McCarthy S."/>
            <person name="Eckrich V."/>
            <person name="Rudrappa D."/>
            <person name="Qiu G."/>
            <person name="Blum P."/>
        </authorList>
    </citation>
    <scope>NUCLEOTIDE SEQUENCE [LARGE SCALE GENOMIC DNA]</scope>
    <source>
        <strain evidence="7 9">SARC-M1</strain>
    </source>
</reference>
<evidence type="ECO:0000313" key="10">
    <source>
        <dbReference type="Proteomes" id="UP000061362"/>
    </source>
</evidence>
<dbReference type="AlphaFoldDB" id="A0A088E3N2"/>
<feature type="domain" description="CobQ/CobB/MinD/ParA nucleotide binding" evidence="1">
    <location>
        <begin position="3"/>
        <end position="50"/>
    </location>
</feature>
<evidence type="ECO:0000313" key="12">
    <source>
        <dbReference type="Proteomes" id="UP000062475"/>
    </source>
</evidence>
<dbReference type="Proteomes" id="UP000062398">
    <property type="component" value="Chromosome"/>
</dbReference>
<dbReference type="EMBL" id="CP012176">
    <property type="protein sequence ID" value="AKV82533.1"/>
    <property type="molecule type" value="Genomic_DNA"/>
</dbReference>
<evidence type="ECO:0000313" key="9">
    <source>
        <dbReference type="Proteomes" id="UP000056255"/>
    </source>
</evidence>
<dbReference type="OMA" id="TGYISWL"/>
<protein>
    <recommendedName>
        <fullName evidence="1">CobQ/CobB/MinD/ParA nucleotide binding domain-containing protein</fullName>
    </recommendedName>
</protein>
<name>A0A088E3N2_9CREN</name>
<dbReference type="EMBL" id="CP012173">
    <property type="protein sequence ID" value="AKV75794.1"/>
    <property type="molecule type" value="Genomic_DNA"/>
</dbReference>
<dbReference type="EMBL" id="CP012174">
    <property type="protein sequence ID" value="AKV78042.1"/>
    <property type="molecule type" value="Genomic_DNA"/>
</dbReference>
<dbReference type="RefSeq" id="WP_012020369.1">
    <property type="nucleotide sequence ID" value="NZ_AP019770.1"/>
</dbReference>
<evidence type="ECO:0000313" key="3">
    <source>
        <dbReference type="EMBL" id="AKV73552.1"/>
    </source>
</evidence>
<dbReference type="InterPro" id="IPR027417">
    <property type="entry name" value="P-loop_NTPase"/>
</dbReference>
<evidence type="ECO:0000313" key="6">
    <source>
        <dbReference type="EMBL" id="AKV80287.1"/>
    </source>
</evidence>
<proteinExistence type="predicted"/>
<accession>A0A088E3N2</accession>
<dbReference type="EMBL" id="CP012172">
    <property type="protein sequence ID" value="AKV73552.1"/>
    <property type="molecule type" value="Genomic_DNA"/>
</dbReference>
<sequence>MRIVVLGAKGGVGKSMTTLLLVRFLLSLGKKIIVVDRDMTGYISWLAGIKGKGLMASIIDNEEHDYLKTLNVDKGVLHILKFYGDGPRLVEDVRLFSREDIATKVREKYREVISLPHDYVVYDNRGMIEPSEIEFSLEIGMYLSKYPHTHSYWVYVSDSLEVNLKMTLDYDDYLWSKWSKNLNVKGRSLVINMVPPNYKLPKLDLTRFNTVVQVPFMEELFEYSGKIEDLPVINSMSSIVSSFS</sequence>
<dbReference type="Gene3D" id="3.40.50.300">
    <property type="entry name" value="P-loop containing nucleotide triphosphate hydrolases"/>
    <property type="match status" value="1"/>
</dbReference>
<evidence type="ECO:0000313" key="13">
    <source>
        <dbReference type="Proteomes" id="UP000068832"/>
    </source>
</evidence>
<gene>
    <name evidence="2" type="ORF">HA72_0404</name>
    <name evidence="3" type="ORF">MsedA_0417</name>
    <name evidence="4" type="ORF">MsedB_0417</name>
    <name evidence="5" type="ORF">MsedC_0416</name>
    <name evidence="6" type="ORF">MsedD_0417</name>
    <name evidence="7" type="ORF">MsedE_0417</name>
</gene>
<dbReference type="EMBL" id="CP012175">
    <property type="protein sequence ID" value="AKV80287.1"/>
    <property type="molecule type" value="Genomic_DNA"/>
</dbReference>
<evidence type="ECO:0000313" key="2">
    <source>
        <dbReference type="EMBL" id="AIM26568.1"/>
    </source>
</evidence>
<reference evidence="2 8" key="1">
    <citation type="journal article" date="2014" name="J. Bacteriol.">
        <title>Role of an Archaeal PitA Transporter in the Copper and Arsenic Resistance of Metallosphaera sedula, an Extreme Thermoacidophile.</title>
        <authorList>
            <person name="McCarthy S."/>
            <person name="Ai C."/>
            <person name="Wheaton G."/>
            <person name="Tevatia R."/>
            <person name="Eckrich V."/>
            <person name="Kelly R."/>
            <person name="Blum P."/>
        </authorList>
    </citation>
    <scope>NUCLEOTIDE SEQUENCE [LARGE SCALE GENOMIC DNA]</scope>
    <source>
        <strain evidence="2 8">CuR1</strain>
    </source>
</reference>
<evidence type="ECO:0000313" key="8">
    <source>
        <dbReference type="Proteomes" id="UP000029084"/>
    </source>
</evidence>
<evidence type="ECO:0000313" key="11">
    <source>
        <dbReference type="Proteomes" id="UP000062398"/>
    </source>
</evidence>
<dbReference type="Proteomes" id="UP000062475">
    <property type="component" value="Chromosome"/>
</dbReference>
<dbReference type="SUPFAM" id="SSF52540">
    <property type="entry name" value="P-loop containing nucleoside triphosphate hydrolases"/>
    <property type="match status" value="1"/>
</dbReference>
<dbReference type="EMBL" id="CP008822">
    <property type="protein sequence ID" value="AIM26568.1"/>
    <property type="molecule type" value="Genomic_DNA"/>
</dbReference>
<dbReference type="InterPro" id="IPR002586">
    <property type="entry name" value="CobQ/CobB/MinD/ParA_Nub-bd_dom"/>
</dbReference>
<dbReference type="OrthoDB" id="36110at2157"/>
<dbReference type="PATRIC" id="fig|43687.5.peg.415"/>
<dbReference type="GeneID" id="91754851"/>
<organism evidence="2 8">
    <name type="scientific">Metallosphaera sedula</name>
    <dbReference type="NCBI Taxonomy" id="43687"/>
    <lineage>
        <taxon>Archaea</taxon>
        <taxon>Thermoproteota</taxon>
        <taxon>Thermoprotei</taxon>
        <taxon>Sulfolobales</taxon>
        <taxon>Sulfolobaceae</taxon>
        <taxon>Metallosphaera</taxon>
    </lineage>
</organism>
<dbReference type="Pfam" id="PF01656">
    <property type="entry name" value="CbiA"/>
    <property type="match status" value="1"/>
</dbReference>
<dbReference type="Proteomes" id="UP000061362">
    <property type="component" value="Chromosome"/>
</dbReference>
<reference evidence="10 11" key="2">
    <citation type="journal article" date="2015" name="Genome Announc.">
        <title>Complete Genome Sequences of Evolved Arsenate-Resistant Metallosphaera sedula Strains.</title>
        <authorList>
            <person name="Ai C."/>
            <person name="McCarthy S."/>
            <person name="Schackwitz W."/>
            <person name="Martin J."/>
            <person name="Lipzen A."/>
            <person name="Blum P."/>
        </authorList>
    </citation>
    <scope>NUCLEOTIDE SEQUENCE [LARGE SCALE GENOMIC DNA]</scope>
    <source>
        <strain evidence="5 11">ARS120-1</strain>
        <strain evidence="6 10">ARS120-2</strain>
        <strain evidence="3 13">ARS50-1</strain>
        <strain evidence="4 12">ARS50-2</strain>
    </source>
</reference>